<name>A0A2M7YM83_9BACT</name>
<evidence type="ECO:0000313" key="2">
    <source>
        <dbReference type="Proteomes" id="UP000230941"/>
    </source>
</evidence>
<sequence>TKEFYWTNHIKRKMRYYGLGEGRLKRILKTPQRKEEGIAPETIAVMQSAGTKKPTEIWLMYQLALRSASRQGGLVGKKKKMISAWRYPGVSPKGKEIPIPEDILEELKREKIFDKF</sequence>
<reference evidence="2" key="1">
    <citation type="submission" date="2017-09" db="EMBL/GenBank/DDBJ databases">
        <title>Depth-based differentiation of microbial function through sediment-hosted aquifers and enrichment of novel symbionts in the deep terrestrial subsurface.</title>
        <authorList>
            <person name="Probst A.J."/>
            <person name="Ladd B."/>
            <person name="Jarett J.K."/>
            <person name="Geller-Mcgrath D.E."/>
            <person name="Sieber C.M.K."/>
            <person name="Emerson J.B."/>
            <person name="Anantharaman K."/>
            <person name="Thomas B.C."/>
            <person name="Malmstrom R."/>
            <person name="Stieglmeier M."/>
            <person name="Klingl A."/>
            <person name="Woyke T."/>
            <person name="Ryan C.M."/>
            <person name="Banfield J.F."/>
        </authorList>
    </citation>
    <scope>NUCLEOTIDE SEQUENCE [LARGE SCALE GENOMIC DNA]</scope>
</reference>
<gene>
    <name evidence="1" type="ORF">CO160_00510</name>
</gene>
<dbReference type="AlphaFoldDB" id="A0A2M7YM83"/>
<proteinExistence type="predicted"/>
<accession>A0A2M7YM83</accession>
<dbReference type="EMBL" id="PFWG01000010">
    <property type="protein sequence ID" value="PJA64101.1"/>
    <property type="molecule type" value="Genomic_DNA"/>
</dbReference>
<dbReference type="Proteomes" id="UP000230941">
    <property type="component" value="Unassembled WGS sequence"/>
</dbReference>
<evidence type="ECO:0000313" key="1">
    <source>
        <dbReference type="EMBL" id="PJA64101.1"/>
    </source>
</evidence>
<comment type="caution">
    <text evidence="1">The sequence shown here is derived from an EMBL/GenBank/DDBJ whole genome shotgun (WGS) entry which is preliminary data.</text>
</comment>
<protein>
    <submittedName>
        <fullName evidence="1">Uncharacterized protein</fullName>
    </submittedName>
</protein>
<organism evidence="1 2">
    <name type="scientific">Candidatus Portnoybacteria bacterium CG_4_9_14_3_um_filter_43_11</name>
    <dbReference type="NCBI Taxonomy" id="1974805"/>
    <lineage>
        <taxon>Bacteria</taxon>
        <taxon>Candidatus Portnoyibacteriota</taxon>
    </lineage>
</organism>
<feature type="non-terminal residue" evidence="1">
    <location>
        <position position="1"/>
    </location>
</feature>